<dbReference type="SMART" id="SM00829">
    <property type="entry name" value="PKS_ER"/>
    <property type="match status" value="1"/>
</dbReference>
<dbReference type="Proteomes" id="UP000007963">
    <property type="component" value="Unassembled WGS sequence"/>
</dbReference>
<dbReference type="GO" id="GO:0006633">
    <property type="term" value="P:fatty acid biosynthetic process"/>
    <property type="evidence" value="ECO:0007669"/>
    <property type="project" value="UniProtKB-KW"/>
</dbReference>
<dbReference type="Gene3D" id="3.90.180.10">
    <property type="entry name" value="Medium-chain alcohol dehydrogenases, catalytic domain"/>
    <property type="match status" value="1"/>
</dbReference>
<evidence type="ECO:0000313" key="15">
    <source>
        <dbReference type="Proteomes" id="UP000007963"/>
    </source>
</evidence>
<dbReference type="STRING" id="341663.Q0CCY8"/>
<dbReference type="Gene3D" id="3.40.50.720">
    <property type="entry name" value="NAD(P)-binding Rossmann-like Domain"/>
    <property type="match status" value="1"/>
</dbReference>
<evidence type="ECO:0000256" key="3">
    <source>
        <dbReference type="ARBA" id="ARBA00022516"/>
    </source>
</evidence>
<dbReference type="AlphaFoldDB" id="Q0CCY8"/>
<dbReference type="InterPro" id="IPR051034">
    <property type="entry name" value="Mito_Enoyl-ACP_Reductase"/>
</dbReference>
<dbReference type="PANTHER" id="PTHR43981">
    <property type="entry name" value="ENOYL-[ACYL-CARRIER-PROTEIN] REDUCTASE, MITOCHONDRIAL"/>
    <property type="match status" value="1"/>
</dbReference>
<gene>
    <name evidence="14" type="ORF">ATEG_08446</name>
</gene>
<comment type="similarity">
    <text evidence="2">Belongs to the zinc-containing alcohol dehydrogenase family. Quinone oxidoreductase subfamily.</text>
</comment>
<keyword evidence="8" id="KW-0443">Lipid metabolism</keyword>
<evidence type="ECO:0000256" key="8">
    <source>
        <dbReference type="ARBA" id="ARBA00023098"/>
    </source>
</evidence>
<dbReference type="EC" id="1.3.1.104" evidence="11"/>
<keyword evidence="5" id="KW-0521">NADP</keyword>
<dbReference type="Pfam" id="PF00107">
    <property type="entry name" value="ADH_zinc_N"/>
    <property type="match status" value="1"/>
</dbReference>
<evidence type="ECO:0000256" key="4">
    <source>
        <dbReference type="ARBA" id="ARBA00022832"/>
    </source>
</evidence>
<dbReference type="InterPro" id="IPR013149">
    <property type="entry name" value="ADH-like_C"/>
</dbReference>
<evidence type="ECO:0000256" key="5">
    <source>
        <dbReference type="ARBA" id="ARBA00022857"/>
    </source>
</evidence>
<evidence type="ECO:0000313" key="14">
    <source>
        <dbReference type="EMBL" id="EAU31619.1"/>
    </source>
</evidence>
<reference evidence="15" key="1">
    <citation type="submission" date="2005-09" db="EMBL/GenBank/DDBJ databases">
        <title>Annotation of the Aspergillus terreus NIH2624 genome.</title>
        <authorList>
            <person name="Birren B.W."/>
            <person name="Lander E.S."/>
            <person name="Galagan J.E."/>
            <person name="Nusbaum C."/>
            <person name="Devon K."/>
            <person name="Henn M."/>
            <person name="Ma L.-J."/>
            <person name="Jaffe D.B."/>
            <person name="Butler J."/>
            <person name="Alvarez P."/>
            <person name="Gnerre S."/>
            <person name="Grabherr M."/>
            <person name="Kleber M."/>
            <person name="Mauceli E.W."/>
            <person name="Brockman W."/>
            <person name="Rounsley S."/>
            <person name="Young S.K."/>
            <person name="LaButti K."/>
            <person name="Pushparaj V."/>
            <person name="DeCaprio D."/>
            <person name="Crawford M."/>
            <person name="Koehrsen M."/>
            <person name="Engels R."/>
            <person name="Montgomery P."/>
            <person name="Pearson M."/>
            <person name="Howarth C."/>
            <person name="Larson L."/>
            <person name="Luoma S."/>
            <person name="White J."/>
            <person name="Alvarado L."/>
            <person name="Kodira C.D."/>
            <person name="Zeng Q."/>
            <person name="Oleary S."/>
            <person name="Yandava C."/>
            <person name="Denning D.W."/>
            <person name="Nierman W.C."/>
            <person name="Milne T."/>
            <person name="Madden K."/>
        </authorList>
    </citation>
    <scope>NUCLEOTIDE SEQUENCE [LARGE SCALE GENOMIC DNA]</scope>
    <source>
        <strain evidence="15">NIH 2624 / FGSC A1156</strain>
    </source>
</reference>
<name>Q0CCY8_ASPTN</name>
<evidence type="ECO:0000256" key="12">
    <source>
        <dbReference type="ARBA" id="ARBA00048843"/>
    </source>
</evidence>
<keyword evidence="9" id="KW-0496">Mitochondrion</keyword>
<keyword evidence="4" id="KW-0276">Fatty acid metabolism</keyword>
<dbReference type="HOGENOM" id="CLU_026673_17_0_1"/>
<dbReference type="InterPro" id="IPR036291">
    <property type="entry name" value="NAD(P)-bd_dom_sf"/>
</dbReference>
<proteinExistence type="inferred from homology"/>
<dbReference type="VEuPathDB" id="FungiDB:ATEG_08446"/>
<sequence>MAQSLVHSSSDGSHLVNHPIPSITGPDQVLVQMSAAPVNRVDLMTLANLYPVKPHYRVDGDPIPGFDGCGVVLASSSPSFDPGDLVLPRILGLGTWRTHAVWPASSLLKLPNNTPPVAGALLRSGALVAWLLCEHVTPLSSGEWVLLSAGTSCVSQFFVQFARLKGINTILVIRDRDNIEITRERLLALGASLVVTESELSQATESSHPGRAVLALDSVFGRVGEDLARLLSPGGKFVMVGMLAGPKTSINVSAEHLFQKQLSFLPFRSSEVLKRMGDEQAMEVIQHVATLLADGRVVMPELNCVRWESSMSDGETKKALEAAQSREVGYKKTVWVFAPRPSV</sequence>
<evidence type="ECO:0000256" key="1">
    <source>
        <dbReference type="ARBA" id="ARBA00004173"/>
    </source>
</evidence>
<dbReference type="InterPro" id="IPR013154">
    <property type="entry name" value="ADH-like_N"/>
</dbReference>
<keyword evidence="7" id="KW-0560">Oxidoreductase</keyword>
<dbReference type="InterPro" id="IPR011032">
    <property type="entry name" value="GroES-like_sf"/>
</dbReference>
<keyword evidence="3" id="KW-0444">Lipid biosynthesis</keyword>
<evidence type="ECO:0000256" key="9">
    <source>
        <dbReference type="ARBA" id="ARBA00023128"/>
    </source>
</evidence>
<dbReference type="GO" id="GO:0005739">
    <property type="term" value="C:mitochondrion"/>
    <property type="evidence" value="ECO:0007669"/>
    <property type="project" value="UniProtKB-SubCell"/>
</dbReference>
<dbReference type="GeneID" id="4353096"/>
<comment type="subcellular location">
    <subcellularLocation>
        <location evidence="1">Mitochondrion</location>
    </subcellularLocation>
</comment>
<dbReference type="SUPFAM" id="SSF50129">
    <property type="entry name" value="GroES-like"/>
    <property type="match status" value="1"/>
</dbReference>
<feature type="domain" description="Enoyl reductase (ER)" evidence="13">
    <location>
        <begin position="8"/>
        <end position="328"/>
    </location>
</feature>
<dbReference type="SUPFAM" id="SSF51735">
    <property type="entry name" value="NAD(P)-binding Rossmann-fold domains"/>
    <property type="match status" value="1"/>
</dbReference>
<dbReference type="eggNOG" id="KOG0025">
    <property type="taxonomic scope" value="Eukaryota"/>
</dbReference>
<dbReference type="CDD" id="cd08290">
    <property type="entry name" value="ETR"/>
    <property type="match status" value="1"/>
</dbReference>
<organism evidence="14 15">
    <name type="scientific">Aspergillus terreus (strain NIH 2624 / FGSC A1156)</name>
    <dbReference type="NCBI Taxonomy" id="341663"/>
    <lineage>
        <taxon>Eukaryota</taxon>
        <taxon>Fungi</taxon>
        <taxon>Dikarya</taxon>
        <taxon>Ascomycota</taxon>
        <taxon>Pezizomycotina</taxon>
        <taxon>Eurotiomycetes</taxon>
        <taxon>Eurotiomycetidae</taxon>
        <taxon>Eurotiales</taxon>
        <taxon>Aspergillaceae</taxon>
        <taxon>Aspergillus</taxon>
        <taxon>Aspergillus subgen. Circumdati</taxon>
    </lineage>
</organism>
<accession>Q0CCY8</accession>
<dbReference type="RefSeq" id="XP_001217067.1">
    <property type="nucleotide sequence ID" value="XM_001217067.1"/>
</dbReference>
<evidence type="ECO:0000256" key="11">
    <source>
        <dbReference type="ARBA" id="ARBA00038963"/>
    </source>
</evidence>
<evidence type="ECO:0000256" key="2">
    <source>
        <dbReference type="ARBA" id="ARBA00010371"/>
    </source>
</evidence>
<evidence type="ECO:0000259" key="13">
    <source>
        <dbReference type="SMART" id="SM00829"/>
    </source>
</evidence>
<dbReference type="OrthoDB" id="7482721at2759"/>
<evidence type="ECO:0000256" key="10">
    <source>
        <dbReference type="ARBA" id="ARBA00023160"/>
    </source>
</evidence>
<dbReference type="EMBL" id="CH476605">
    <property type="protein sequence ID" value="EAU31619.1"/>
    <property type="molecule type" value="Genomic_DNA"/>
</dbReference>
<evidence type="ECO:0000256" key="7">
    <source>
        <dbReference type="ARBA" id="ARBA00023002"/>
    </source>
</evidence>
<comment type="catalytic activity">
    <reaction evidence="12">
        <text>a 2,3-saturated acyl-[ACP] + NADP(+) = a (2E)-enoyl-[ACP] + NADPH + H(+)</text>
        <dbReference type="Rhea" id="RHEA:22564"/>
        <dbReference type="Rhea" id="RHEA-COMP:9925"/>
        <dbReference type="Rhea" id="RHEA-COMP:9926"/>
        <dbReference type="ChEBI" id="CHEBI:15378"/>
        <dbReference type="ChEBI" id="CHEBI:57783"/>
        <dbReference type="ChEBI" id="CHEBI:58349"/>
        <dbReference type="ChEBI" id="CHEBI:78784"/>
        <dbReference type="ChEBI" id="CHEBI:78785"/>
        <dbReference type="EC" id="1.3.1.104"/>
    </reaction>
</comment>
<keyword evidence="6" id="KW-0809">Transit peptide</keyword>
<dbReference type="GO" id="GO:0141148">
    <property type="term" value="F:enoyl-[acyl-carrier-protein] reductase (NADPH) activity"/>
    <property type="evidence" value="ECO:0007669"/>
    <property type="project" value="UniProtKB-EC"/>
</dbReference>
<dbReference type="Pfam" id="PF08240">
    <property type="entry name" value="ADH_N"/>
    <property type="match status" value="1"/>
</dbReference>
<dbReference type="OMA" id="PPTAWIM"/>
<keyword evidence="10" id="KW-0275">Fatty acid biosynthesis</keyword>
<evidence type="ECO:0000256" key="6">
    <source>
        <dbReference type="ARBA" id="ARBA00022946"/>
    </source>
</evidence>
<protein>
    <recommendedName>
        <fullName evidence="11">enoyl-[acyl-carrier-protein] reductase</fullName>
        <ecNumber evidence="11">1.3.1.104</ecNumber>
    </recommendedName>
</protein>
<dbReference type="PANTHER" id="PTHR43981:SF2">
    <property type="entry name" value="ENOYL-[ACYL-CARRIER-PROTEIN] REDUCTASE, MITOCHONDRIAL"/>
    <property type="match status" value="1"/>
</dbReference>
<dbReference type="InterPro" id="IPR020843">
    <property type="entry name" value="ER"/>
</dbReference>